<dbReference type="InterPro" id="IPR001041">
    <property type="entry name" value="2Fe-2S_ferredoxin-type"/>
</dbReference>
<keyword evidence="3" id="KW-0560">Oxidoreductase</keyword>
<dbReference type="InterPro" id="IPR012675">
    <property type="entry name" value="Beta-grasp_dom_sf"/>
</dbReference>
<evidence type="ECO:0000256" key="3">
    <source>
        <dbReference type="ARBA" id="ARBA00023002"/>
    </source>
</evidence>
<evidence type="ECO:0000256" key="5">
    <source>
        <dbReference type="ARBA" id="ARBA00023014"/>
    </source>
</evidence>
<proteinExistence type="predicted"/>
<dbReference type="PANTHER" id="PTHR44379">
    <property type="entry name" value="OXIDOREDUCTASE WITH IRON-SULFUR SUBUNIT"/>
    <property type="match status" value="1"/>
</dbReference>
<gene>
    <name evidence="7" type="ORF">P8T11_16620</name>
</gene>
<reference evidence="7 8" key="1">
    <citation type="submission" date="2023-03" db="EMBL/GenBank/DDBJ databases">
        <title>Achromobacter spanius LIG8.</title>
        <authorList>
            <person name="Shrestha S."/>
        </authorList>
    </citation>
    <scope>NUCLEOTIDE SEQUENCE [LARGE SCALE GENOMIC DNA]</scope>
    <source>
        <strain evidence="7 8">LIG8</strain>
    </source>
</reference>
<keyword evidence="5" id="KW-0411">Iron-sulfur</keyword>
<dbReference type="SUPFAM" id="SSF47741">
    <property type="entry name" value="CO dehydrogenase ISP C-domain like"/>
    <property type="match status" value="1"/>
</dbReference>
<dbReference type="EMBL" id="CP121261">
    <property type="protein sequence ID" value="WFP05954.1"/>
    <property type="molecule type" value="Genomic_DNA"/>
</dbReference>
<dbReference type="PROSITE" id="PS51085">
    <property type="entry name" value="2FE2S_FER_2"/>
    <property type="match status" value="1"/>
</dbReference>
<dbReference type="Proteomes" id="UP001214170">
    <property type="component" value="Chromosome"/>
</dbReference>
<protein>
    <submittedName>
        <fullName evidence="7">(2Fe-2S)-binding protein</fullName>
    </submittedName>
</protein>
<keyword evidence="2" id="KW-0479">Metal-binding</keyword>
<name>A0ABY8GMB1_9BURK</name>
<dbReference type="RefSeq" id="WP_268080934.1">
    <property type="nucleotide sequence ID" value="NZ_CP106885.1"/>
</dbReference>
<dbReference type="Pfam" id="PF01799">
    <property type="entry name" value="Fer2_2"/>
    <property type="match status" value="1"/>
</dbReference>
<evidence type="ECO:0000256" key="1">
    <source>
        <dbReference type="ARBA" id="ARBA00022714"/>
    </source>
</evidence>
<dbReference type="Pfam" id="PF00111">
    <property type="entry name" value="Fer2"/>
    <property type="match status" value="1"/>
</dbReference>
<evidence type="ECO:0000256" key="4">
    <source>
        <dbReference type="ARBA" id="ARBA00023004"/>
    </source>
</evidence>
<evidence type="ECO:0000259" key="6">
    <source>
        <dbReference type="PROSITE" id="PS51085"/>
    </source>
</evidence>
<dbReference type="SUPFAM" id="SSF54292">
    <property type="entry name" value="2Fe-2S ferredoxin-like"/>
    <property type="match status" value="1"/>
</dbReference>
<dbReference type="PROSITE" id="PS00197">
    <property type="entry name" value="2FE2S_FER_1"/>
    <property type="match status" value="1"/>
</dbReference>
<sequence length="196" mass="20025">MGSTVNSSSTPPPIRLSVNGRECDVPAAPDTALLHVLRNDLALNGPKYGCGLGECGACTVLIDGVAARSCVIPVRAAKGRAVVTLEGLGTREQPGTTQQAFIDCQAAQCGYCLNGMIMTVEALLRRNPNPTEDALRSELHHNLCRCGTHVEIMQAALRAVRLRAEGADAPGSQAAGGGGAVGVPGVVGIADGGSTR</sequence>
<dbReference type="PANTHER" id="PTHR44379:SF6">
    <property type="entry name" value="BLR6046 PROTEIN"/>
    <property type="match status" value="1"/>
</dbReference>
<evidence type="ECO:0000256" key="2">
    <source>
        <dbReference type="ARBA" id="ARBA00022723"/>
    </source>
</evidence>
<keyword evidence="1" id="KW-0001">2Fe-2S</keyword>
<dbReference type="Gene3D" id="1.10.150.120">
    <property type="entry name" value="[2Fe-2S]-binding domain"/>
    <property type="match status" value="1"/>
</dbReference>
<dbReference type="CDD" id="cd00207">
    <property type="entry name" value="fer2"/>
    <property type="match status" value="1"/>
</dbReference>
<organism evidence="7 8">
    <name type="scientific">Achromobacter spanius</name>
    <dbReference type="NCBI Taxonomy" id="217203"/>
    <lineage>
        <taxon>Bacteria</taxon>
        <taxon>Pseudomonadati</taxon>
        <taxon>Pseudomonadota</taxon>
        <taxon>Betaproteobacteria</taxon>
        <taxon>Burkholderiales</taxon>
        <taxon>Alcaligenaceae</taxon>
        <taxon>Achromobacter</taxon>
    </lineage>
</organism>
<feature type="domain" description="2Fe-2S ferredoxin-type" evidence="6">
    <location>
        <begin position="12"/>
        <end position="88"/>
    </location>
</feature>
<dbReference type="InterPro" id="IPR051452">
    <property type="entry name" value="Diverse_Oxidoreductases"/>
</dbReference>
<keyword evidence="4" id="KW-0408">Iron</keyword>
<dbReference type="InterPro" id="IPR002888">
    <property type="entry name" value="2Fe-2S-bd"/>
</dbReference>
<evidence type="ECO:0000313" key="7">
    <source>
        <dbReference type="EMBL" id="WFP05954.1"/>
    </source>
</evidence>
<dbReference type="Gene3D" id="3.10.20.30">
    <property type="match status" value="1"/>
</dbReference>
<dbReference type="InterPro" id="IPR036884">
    <property type="entry name" value="2Fe-2S-bd_dom_sf"/>
</dbReference>
<keyword evidence="8" id="KW-1185">Reference proteome</keyword>
<accession>A0ABY8GMB1</accession>
<dbReference type="InterPro" id="IPR006058">
    <property type="entry name" value="2Fe2S_fd_BS"/>
</dbReference>
<evidence type="ECO:0000313" key="8">
    <source>
        <dbReference type="Proteomes" id="UP001214170"/>
    </source>
</evidence>
<dbReference type="InterPro" id="IPR036010">
    <property type="entry name" value="2Fe-2S_ferredoxin-like_sf"/>
</dbReference>